<dbReference type="PANTHER" id="PTHR14690">
    <property type="entry name" value="IQ MOTIF CONTAINING WITH AAA DOMAIN 1"/>
    <property type="match status" value="1"/>
</dbReference>
<evidence type="ECO:0000256" key="1">
    <source>
        <dbReference type="SAM" id="MobiDB-lite"/>
    </source>
</evidence>
<gene>
    <name evidence="2" type="ORF">GPM918_LOCUS44177</name>
    <name evidence="3" type="ORF">SRO942_LOCUS45919</name>
</gene>
<feature type="non-terminal residue" evidence="2">
    <location>
        <position position="1"/>
    </location>
</feature>
<keyword evidence="4" id="KW-1185">Reference proteome</keyword>
<accession>A0A816CSC0</accession>
<dbReference type="AlphaFoldDB" id="A0A816CSC0"/>
<dbReference type="InterPro" id="IPR052267">
    <property type="entry name" value="N-DRC_Component"/>
</dbReference>
<dbReference type="PANTHER" id="PTHR14690:SF11">
    <property type="entry name" value="IQ AND AAA DOMAIN-CONTAINING PROTEIN 1 ISOFORM X1"/>
    <property type="match status" value="1"/>
</dbReference>
<evidence type="ECO:0000313" key="2">
    <source>
        <dbReference type="EMBL" id="CAF1628040.1"/>
    </source>
</evidence>
<feature type="region of interest" description="Disordered" evidence="1">
    <location>
        <begin position="77"/>
        <end position="96"/>
    </location>
</feature>
<comment type="caution">
    <text evidence="2">The sequence shown here is derived from an EMBL/GenBank/DDBJ whole genome shotgun (WGS) entry which is preliminary data.</text>
</comment>
<organism evidence="2 4">
    <name type="scientific">Didymodactylos carnosus</name>
    <dbReference type="NCBI Taxonomy" id="1234261"/>
    <lineage>
        <taxon>Eukaryota</taxon>
        <taxon>Metazoa</taxon>
        <taxon>Spiralia</taxon>
        <taxon>Gnathifera</taxon>
        <taxon>Rotifera</taxon>
        <taxon>Eurotatoria</taxon>
        <taxon>Bdelloidea</taxon>
        <taxon>Philodinida</taxon>
        <taxon>Philodinidae</taxon>
        <taxon>Didymodactylos</taxon>
    </lineage>
</organism>
<protein>
    <submittedName>
        <fullName evidence="2">Uncharacterized protein</fullName>
    </submittedName>
</protein>
<dbReference type="Proteomes" id="UP000663829">
    <property type="component" value="Unassembled WGS sequence"/>
</dbReference>
<reference evidence="2" key="1">
    <citation type="submission" date="2021-02" db="EMBL/GenBank/DDBJ databases">
        <authorList>
            <person name="Nowell W R."/>
        </authorList>
    </citation>
    <scope>NUCLEOTIDE SEQUENCE</scope>
</reference>
<dbReference type="EMBL" id="CAJNOQ010042745">
    <property type="protein sequence ID" value="CAF1628040.1"/>
    <property type="molecule type" value="Genomic_DNA"/>
</dbReference>
<evidence type="ECO:0000313" key="3">
    <source>
        <dbReference type="EMBL" id="CAF4524254.1"/>
    </source>
</evidence>
<sequence>NDEEGWTLPESEFVTTMIKPGTETYQNMWETRDESSNFEQNYDSEIVKEEKRVEVVDEIRIEVDALMREELKNLKAAIDKTKDKKKKKKKKKKAKK</sequence>
<dbReference type="EMBL" id="CAJOBC010110387">
    <property type="protein sequence ID" value="CAF4524254.1"/>
    <property type="molecule type" value="Genomic_DNA"/>
</dbReference>
<feature type="non-terminal residue" evidence="2">
    <location>
        <position position="96"/>
    </location>
</feature>
<feature type="compositionally biased region" description="Basic residues" evidence="1">
    <location>
        <begin position="83"/>
        <end position="96"/>
    </location>
</feature>
<dbReference type="Proteomes" id="UP000681722">
    <property type="component" value="Unassembled WGS sequence"/>
</dbReference>
<name>A0A816CSC0_9BILA</name>
<evidence type="ECO:0000313" key="4">
    <source>
        <dbReference type="Proteomes" id="UP000663829"/>
    </source>
</evidence>
<proteinExistence type="predicted"/>